<dbReference type="AlphaFoldDB" id="A0A642UKS1"/>
<evidence type="ECO:0000259" key="1">
    <source>
        <dbReference type="Pfam" id="PF04179"/>
    </source>
</evidence>
<dbReference type="InterPro" id="IPR033421">
    <property type="entry name" value="Rit1_DUSP-like"/>
</dbReference>
<dbReference type="GO" id="GO:0043399">
    <property type="term" value="F:tRNA adenosine(64)-2'-O-ribosylphosphate transferase activity"/>
    <property type="evidence" value="ECO:0007669"/>
    <property type="project" value="InterPro"/>
</dbReference>
<dbReference type="PANTHER" id="PTHR31811:SF0">
    <property type="entry name" value="TRNA A64-2'-O-RIBOSYLPHOSPHATE TRANSFERASE"/>
    <property type="match status" value="1"/>
</dbReference>
<accession>A0A642UKS1</accession>
<feature type="domain" description="Rit1 N-terminal" evidence="2">
    <location>
        <begin position="22"/>
        <end position="278"/>
    </location>
</feature>
<dbReference type="PIRSF" id="PIRSF007747">
    <property type="entry name" value="Ribosyl_Ptfrase"/>
    <property type="match status" value="1"/>
</dbReference>
<evidence type="ECO:0000259" key="2">
    <source>
        <dbReference type="Pfam" id="PF17184"/>
    </source>
</evidence>
<proteinExistence type="predicted"/>
<dbReference type="Pfam" id="PF04179">
    <property type="entry name" value="Init_tRNA_PT"/>
    <property type="match status" value="1"/>
</dbReference>
<dbReference type="PANTHER" id="PTHR31811">
    <property type="entry name" value="TRNA A64-2'-O-RIBOSYLPHOSPHATE TRANSFERASE"/>
    <property type="match status" value="1"/>
</dbReference>
<feature type="domain" description="Rit1 DUSP-like" evidence="1">
    <location>
        <begin position="336"/>
        <end position="439"/>
    </location>
</feature>
<gene>
    <name evidence="3" type="ORF">TRICI_006131</name>
</gene>
<name>A0A642UKS1_9ASCO</name>
<reference evidence="3" key="1">
    <citation type="journal article" date="2019" name="G3 (Bethesda)">
        <title>Genome Assemblies of Two Rare Opportunistic Yeast Pathogens: Diutina rugosa (syn. Candida rugosa) and Trichomonascus ciferrii (syn. Candida ciferrii).</title>
        <authorList>
            <person name="Mixao V."/>
            <person name="Saus E."/>
            <person name="Hansen A.P."/>
            <person name="Lass-Florl C."/>
            <person name="Gabaldon T."/>
        </authorList>
    </citation>
    <scope>NUCLEOTIDE SEQUENCE</scope>
    <source>
        <strain evidence="3">CBS 4856</strain>
    </source>
</reference>
<comment type="caution">
    <text evidence="3">The sequence shown here is derived from an EMBL/GenBank/DDBJ whole genome shotgun (WGS) entry which is preliminary data.</text>
</comment>
<evidence type="ECO:0000313" key="3">
    <source>
        <dbReference type="EMBL" id="KAA8900846.1"/>
    </source>
</evidence>
<dbReference type="InterPro" id="IPR007306">
    <property type="entry name" value="Rit1"/>
</dbReference>
<dbReference type="EMBL" id="SWFS01000494">
    <property type="protein sequence ID" value="KAA8900846.1"/>
    <property type="molecule type" value="Genomic_DNA"/>
</dbReference>
<evidence type="ECO:0008006" key="5">
    <source>
        <dbReference type="Google" id="ProtNLM"/>
    </source>
</evidence>
<dbReference type="Proteomes" id="UP000761534">
    <property type="component" value="Unassembled WGS sequence"/>
</dbReference>
<dbReference type="GO" id="GO:0005737">
    <property type="term" value="C:cytoplasm"/>
    <property type="evidence" value="ECO:0007669"/>
    <property type="project" value="TreeGrafter"/>
</dbReference>
<organism evidence="3 4">
    <name type="scientific">Trichomonascus ciferrii</name>
    <dbReference type="NCBI Taxonomy" id="44093"/>
    <lineage>
        <taxon>Eukaryota</taxon>
        <taxon>Fungi</taxon>
        <taxon>Dikarya</taxon>
        <taxon>Ascomycota</taxon>
        <taxon>Saccharomycotina</taxon>
        <taxon>Dipodascomycetes</taxon>
        <taxon>Dipodascales</taxon>
        <taxon>Trichomonascaceae</taxon>
        <taxon>Trichomonascus</taxon>
        <taxon>Trichomonascus ciferrii complex</taxon>
    </lineage>
</organism>
<dbReference type="VEuPathDB" id="FungiDB:TRICI_006131"/>
<protein>
    <recommendedName>
        <fullName evidence="5">Initiator tRNA phosphoribosyl transferase</fullName>
    </recommendedName>
</protein>
<dbReference type="OrthoDB" id="45256at2759"/>
<sequence length="441" mass="50292">MEVERSFNEFVAENFASVSKSIRKESRSVRNRIQSIFCDAAFVKEVELSYQLPLVANERCGRWYIDPRDITESVYFKSTDGHNGQWGFSFRRLNTHLLDTIARNGGVIIVDSTRRGKRMPDALSKTIPIWCAVLNKALLGFGMFYTPPNAVSASECSQIEELLPQWVSQFKSMDLNLNALRIRLNNKPLRPIWVTPDSYLPENPPTFEEFLPIVLCTASRMVQDGTEFRQGFCYVQGAADDHEEWAKLLTPDILWNNRHKLKQMHYSDQELHELISQMQVYSIANDVMIQKADWTRIEPTNLWIGKTGNAGNIPFEIIIDLSEHAAEEGGKNIIVQRLHAGKKGSKDLRASLPKILSQYEILHSPDKQVLITCDSGSDFSVGVALVLFCLYYTREGECRPIKTAQYMDKDTIRQRLAFIVTQRKVNPSRATLNSANAYLMS</sequence>
<keyword evidence="4" id="KW-1185">Reference proteome</keyword>
<evidence type="ECO:0000313" key="4">
    <source>
        <dbReference type="Proteomes" id="UP000761534"/>
    </source>
</evidence>
<dbReference type="Pfam" id="PF17184">
    <property type="entry name" value="Rit1_C"/>
    <property type="match status" value="1"/>
</dbReference>
<dbReference type="InterPro" id="IPR033449">
    <property type="entry name" value="Rit1_N"/>
</dbReference>
<dbReference type="GO" id="GO:0019988">
    <property type="term" value="P:charged-tRNA amino acid modification"/>
    <property type="evidence" value="ECO:0007669"/>
    <property type="project" value="InterPro"/>
</dbReference>